<dbReference type="Proteomes" id="UP001596258">
    <property type="component" value="Unassembled WGS sequence"/>
</dbReference>
<dbReference type="Pfam" id="PF08282">
    <property type="entry name" value="Hydrolase_3"/>
    <property type="match status" value="1"/>
</dbReference>
<dbReference type="PANTHER" id="PTHR10000">
    <property type="entry name" value="PHOSPHOSERINE PHOSPHATASE"/>
    <property type="match status" value="1"/>
</dbReference>
<reference evidence="2" key="1">
    <citation type="journal article" date="2019" name="Int. J. Syst. Evol. Microbiol.">
        <title>The Global Catalogue of Microorganisms (GCM) 10K type strain sequencing project: providing services to taxonomists for standard genome sequencing and annotation.</title>
        <authorList>
            <consortium name="The Broad Institute Genomics Platform"/>
            <consortium name="The Broad Institute Genome Sequencing Center for Infectious Disease"/>
            <person name="Wu L."/>
            <person name="Ma J."/>
        </authorList>
    </citation>
    <scope>NUCLEOTIDE SEQUENCE [LARGE SCALE GENOMIC DNA]</scope>
    <source>
        <strain evidence="2">CCM 8893</strain>
    </source>
</reference>
<comment type="caution">
    <text evidence="1">The sequence shown here is derived from an EMBL/GenBank/DDBJ whole genome shotgun (WGS) entry which is preliminary data.</text>
</comment>
<dbReference type="Gene3D" id="3.30.1240.10">
    <property type="match status" value="1"/>
</dbReference>
<dbReference type="PROSITE" id="PS01229">
    <property type="entry name" value="COF_2"/>
    <property type="match status" value="1"/>
</dbReference>
<dbReference type="InterPro" id="IPR006379">
    <property type="entry name" value="HAD-SF_hydro_IIB"/>
</dbReference>
<organism evidence="1 2">
    <name type="scientific">Levilactobacillus angrenensis</name>
    <dbReference type="NCBI Taxonomy" id="2486020"/>
    <lineage>
        <taxon>Bacteria</taxon>
        <taxon>Bacillati</taxon>
        <taxon>Bacillota</taxon>
        <taxon>Bacilli</taxon>
        <taxon>Lactobacillales</taxon>
        <taxon>Lactobacillaceae</taxon>
        <taxon>Levilactobacillus</taxon>
    </lineage>
</organism>
<dbReference type="NCBIfam" id="TIGR01484">
    <property type="entry name" value="HAD-SF-IIB"/>
    <property type="match status" value="1"/>
</dbReference>
<evidence type="ECO:0000313" key="2">
    <source>
        <dbReference type="Proteomes" id="UP001596258"/>
    </source>
</evidence>
<dbReference type="PANTHER" id="PTHR10000:SF8">
    <property type="entry name" value="HAD SUPERFAMILY HYDROLASE-LIKE, TYPE 3"/>
    <property type="match status" value="1"/>
</dbReference>
<keyword evidence="2" id="KW-1185">Reference proteome</keyword>
<dbReference type="InterPro" id="IPR023214">
    <property type="entry name" value="HAD_sf"/>
</dbReference>
<sequence>MIKHIFSDMDGTLLNSRGELSATTIAAVKQSPVPVTLVSARAPLEMAQAIGQLGLTAPQIAFNGGLIFQPHDGQALLKQALPKAASVALLTTIERDFPSVSVSVYDQTTWYTQHVDAGILHEQVLTHQSPVVMRTSLATLAQTQQLLKIMLIVGDTTVMVNLQHALTQLKLPVSIKQSGQEYLEITSERAQKSRGIAAILEQRKIQASETAAFGDGHNDLPMLQVVGLPIVMGNAALEIQAAGRYVTKTNDENGVAYGLTHLLTRD</sequence>
<keyword evidence="1" id="KW-0378">Hydrolase</keyword>
<dbReference type="InterPro" id="IPR000150">
    <property type="entry name" value="Cof"/>
</dbReference>
<dbReference type="SFLD" id="SFLDS00003">
    <property type="entry name" value="Haloacid_Dehalogenase"/>
    <property type="match status" value="1"/>
</dbReference>
<dbReference type="SUPFAM" id="SSF56784">
    <property type="entry name" value="HAD-like"/>
    <property type="match status" value="1"/>
</dbReference>
<name>A0ABW1U7P0_9LACO</name>
<proteinExistence type="predicted"/>
<dbReference type="Gene3D" id="3.40.50.1000">
    <property type="entry name" value="HAD superfamily/HAD-like"/>
    <property type="match status" value="1"/>
</dbReference>
<dbReference type="RefSeq" id="WP_125575136.1">
    <property type="nucleotide sequence ID" value="NZ_JBHSSO010000009.1"/>
</dbReference>
<protein>
    <submittedName>
        <fullName evidence="1">Cof-type HAD-IIB family hydrolase</fullName>
    </submittedName>
</protein>
<dbReference type="NCBIfam" id="TIGR00099">
    <property type="entry name" value="Cof-subfamily"/>
    <property type="match status" value="1"/>
</dbReference>
<dbReference type="SFLD" id="SFLDG01140">
    <property type="entry name" value="C2.B:_Phosphomannomutase_and_P"/>
    <property type="match status" value="1"/>
</dbReference>
<evidence type="ECO:0000313" key="1">
    <source>
        <dbReference type="EMBL" id="MFC6289266.1"/>
    </source>
</evidence>
<accession>A0ABW1U7P0</accession>
<dbReference type="GO" id="GO:0016787">
    <property type="term" value="F:hydrolase activity"/>
    <property type="evidence" value="ECO:0007669"/>
    <property type="project" value="UniProtKB-KW"/>
</dbReference>
<dbReference type="InterPro" id="IPR036412">
    <property type="entry name" value="HAD-like_sf"/>
</dbReference>
<gene>
    <name evidence="1" type="ORF">ACFP1M_03505</name>
</gene>
<dbReference type="EMBL" id="JBHSSO010000009">
    <property type="protein sequence ID" value="MFC6289266.1"/>
    <property type="molecule type" value="Genomic_DNA"/>
</dbReference>